<dbReference type="EMBL" id="MPDP01000212">
    <property type="protein sequence ID" value="KAK1471101.1"/>
    <property type="molecule type" value="Genomic_DNA"/>
</dbReference>
<name>A0AAI9V7D7_9PEZI</name>
<evidence type="ECO:0000313" key="1">
    <source>
        <dbReference type="EMBL" id="KAK1471101.1"/>
    </source>
</evidence>
<comment type="caution">
    <text evidence="1">The sequence shown here is derived from an EMBL/GenBank/DDBJ whole genome shotgun (WGS) entry which is preliminary data.</text>
</comment>
<keyword evidence="2" id="KW-1185">Reference proteome</keyword>
<gene>
    <name evidence="1" type="ORF">CCUS01_06215</name>
</gene>
<accession>A0AAI9V7D7</accession>
<evidence type="ECO:0000313" key="2">
    <source>
        <dbReference type="Proteomes" id="UP001239213"/>
    </source>
</evidence>
<dbReference type="Proteomes" id="UP001239213">
    <property type="component" value="Unassembled WGS sequence"/>
</dbReference>
<dbReference type="AlphaFoldDB" id="A0AAI9V7D7"/>
<organism evidence="1 2">
    <name type="scientific">Colletotrichum cuscutae</name>
    <dbReference type="NCBI Taxonomy" id="1209917"/>
    <lineage>
        <taxon>Eukaryota</taxon>
        <taxon>Fungi</taxon>
        <taxon>Dikarya</taxon>
        <taxon>Ascomycota</taxon>
        <taxon>Pezizomycotina</taxon>
        <taxon>Sordariomycetes</taxon>
        <taxon>Hypocreomycetidae</taxon>
        <taxon>Glomerellales</taxon>
        <taxon>Glomerellaceae</taxon>
        <taxon>Colletotrichum</taxon>
        <taxon>Colletotrichum acutatum species complex</taxon>
    </lineage>
</organism>
<protein>
    <submittedName>
        <fullName evidence="1">Uncharacterized protein</fullName>
    </submittedName>
</protein>
<reference evidence="1" key="1">
    <citation type="submission" date="2016-11" db="EMBL/GenBank/DDBJ databases">
        <title>The genome sequence of Colletotrichum cuscutae.</title>
        <authorList>
            <person name="Baroncelli R."/>
        </authorList>
    </citation>
    <scope>NUCLEOTIDE SEQUENCE</scope>
    <source>
        <strain evidence="1">IMI 304802</strain>
    </source>
</reference>
<sequence length="28" mass="3071">MAGLRASMCLGAHLIFPEASLHMRTSLR</sequence>
<proteinExistence type="predicted"/>